<accession>A0A6A6HRC6</accession>
<dbReference type="Proteomes" id="UP000800094">
    <property type="component" value="Unassembled WGS sequence"/>
</dbReference>
<sequence>MRIHTPPSAVDVVVVGSGNAGFSAAVSAAERGAGRVILIDKCPAEWAGGNSFFAAGAFRTVHDGTEDILPIVNNVDSEIARIIDPEPYSQHDFRRDVDRMTSDRTDPALSQILIDDSNDAIKWLASNGVRFQLSFNRQAYKVSGRFKFWGGMTLKTEDGGKGLTEDHEAAARRHGVEVYHSTPARRIVTNVFSAIVGLVVECNGVETLINTRAVILAAGGFESNPRLRAQYLGPGWDFAWLGAGCHSTRWDANAPANGGDRTISSEFTKSGYPLGLMVNTIGERFVDEGMDMRNYTYAKFGRTIHEQPDGVAFQVWHQHAIPWLRSEEYRDEIVHKIWGSTVEELAEKLRAEEGLSSPDKFNPAAKWDPAIKDGLSTQSSRTKLPLAKSNWALPFDQGPFIAVKVCCGVTFTFGGLAVNPETTAVISRSGREVAGLFCVGEMPGGGLTSSAVFGRRARAAAASLVAGQSAMSRDLSTPTRGGPSSYARL</sequence>
<dbReference type="PRINTS" id="PR00368">
    <property type="entry name" value="FADPNR"/>
</dbReference>
<feature type="domain" description="FAD-dependent oxidoreductase 2 FAD-binding" evidence="5">
    <location>
        <begin position="11"/>
        <end position="228"/>
    </location>
</feature>
<keyword evidence="3" id="KW-0274">FAD</keyword>
<dbReference type="InterPro" id="IPR036188">
    <property type="entry name" value="FAD/NAD-bd_sf"/>
</dbReference>
<evidence type="ECO:0000256" key="4">
    <source>
        <dbReference type="ARBA" id="ARBA00023002"/>
    </source>
</evidence>
<evidence type="ECO:0000256" key="3">
    <source>
        <dbReference type="ARBA" id="ARBA00022827"/>
    </source>
</evidence>
<proteinExistence type="predicted"/>
<dbReference type="OrthoDB" id="7777654at2759"/>
<keyword evidence="7" id="KW-1185">Reference proteome</keyword>
<feature type="domain" description="FAD-dependent oxidoreductase 2 FAD-binding" evidence="5">
    <location>
        <begin position="259"/>
        <end position="447"/>
    </location>
</feature>
<dbReference type="Pfam" id="PF00890">
    <property type="entry name" value="FAD_binding_2"/>
    <property type="match status" value="2"/>
</dbReference>
<name>A0A6A6HRC6_9PLEO</name>
<dbReference type="SUPFAM" id="SSF56425">
    <property type="entry name" value="Succinate dehydrogenase/fumarate reductase flavoprotein, catalytic domain"/>
    <property type="match status" value="1"/>
</dbReference>
<evidence type="ECO:0000313" key="7">
    <source>
        <dbReference type="Proteomes" id="UP000800094"/>
    </source>
</evidence>
<dbReference type="SUPFAM" id="SSF51905">
    <property type="entry name" value="FAD/NAD(P)-binding domain"/>
    <property type="match status" value="1"/>
</dbReference>
<dbReference type="EMBL" id="ML987216">
    <property type="protein sequence ID" value="KAF2240705.1"/>
    <property type="molecule type" value="Genomic_DNA"/>
</dbReference>
<keyword evidence="4" id="KW-0560">Oxidoreductase</keyword>
<dbReference type="Gene3D" id="3.50.50.60">
    <property type="entry name" value="FAD/NAD(P)-binding domain"/>
    <property type="match status" value="1"/>
</dbReference>
<gene>
    <name evidence="6" type="ORF">BU26DRAFT_544923</name>
</gene>
<evidence type="ECO:0000256" key="2">
    <source>
        <dbReference type="ARBA" id="ARBA00022630"/>
    </source>
</evidence>
<dbReference type="InterPro" id="IPR027477">
    <property type="entry name" value="Succ_DH/fumarate_Rdtase_cat_sf"/>
</dbReference>
<dbReference type="PANTHER" id="PTHR43400">
    <property type="entry name" value="FUMARATE REDUCTASE"/>
    <property type="match status" value="1"/>
</dbReference>
<keyword evidence="2" id="KW-0285">Flavoprotein</keyword>
<protein>
    <submittedName>
        <fullName evidence="6">Fumarate reductase flavo protein subunit</fullName>
    </submittedName>
</protein>
<dbReference type="Gene3D" id="3.90.700.10">
    <property type="entry name" value="Succinate dehydrogenase/fumarate reductase flavoprotein, catalytic domain"/>
    <property type="match status" value="1"/>
</dbReference>
<dbReference type="GO" id="GO:0016491">
    <property type="term" value="F:oxidoreductase activity"/>
    <property type="evidence" value="ECO:0007669"/>
    <property type="project" value="UniProtKB-KW"/>
</dbReference>
<dbReference type="AlphaFoldDB" id="A0A6A6HRC6"/>
<dbReference type="InterPro" id="IPR050315">
    <property type="entry name" value="FAD-oxidoreductase_2"/>
</dbReference>
<evidence type="ECO:0000256" key="1">
    <source>
        <dbReference type="ARBA" id="ARBA00001974"/>
    </source>
</evidence>
<evidence type="ECO:0000259" key="5">
    <source>
        <dbReference type="Pfam" id="PF00890"/>
    </source>
</evidence>
<reference evidence="6" key="1">
    <citation type="journal article" date="2020" name="Stud. Mycol.">
        <title>101 Dothideomycetes genomes: a test case for predicting lifestyles and emergence of pathogens.</title>
        <authorList>
            <person name="Haridas S."/>
            <person name="Albert R."/>
            <person name="Binder M."/>
            <person name="Bloem J."/>
            <person name="Labutti K."/>
            <person name="Salamov A."/>
            <person name="Andreopoulos B."/>
            <person name="Baker S."/>
            <person name="Barry K."/>
            <person name="Bills G."/>
            <person name="Bluhm B."/>
            <person name="Cannon C."/>
            <person name="Castanera R."/>
            <person name="Culley D."/>
            <person name="Daum C."/>
            <person name="Ezra D."/>
            <person name="Gonzalez J."/>
            <person name="Henrissat B."/>
            <person name="Kuo A."/>
            <person name="Liang C."/>
            <person name="Lipzen A."/>
            <person name="Lutzoni F."/>
            <person name="Magnuson J."/>
            <person name="Mondo S."/>
            <person name="Nolan M."/>
            <person name="Ohm R."/>
            <person name="Pangilinan J."/>
            <person name="Park H.-J."/>
            <person name="Ramirez L."/>
            <person name="Alfaro M."/>
            <person name="Sun H."/>
            <person name="Tritt A."/>
            <person name="Yoshinaga Y."/>
            <person name="Zwiers L.-H."/>
            <person name="Turgeon B."/>
            <person name="Goodwin S."/>
            <person name="Spatafora J."/>
            <person name="Crous P."/>
            <person name="Grigoriev I."/>
        </authorList>
    </citation>
    <scope>NUCLEOTIDE SEQUENCE</scope>
    <source>
        <strain evidence="6">CBS 122368</strain>
    </source>
</reference>
<organism evidence="6 7">
    <name type="scientific">Trematosphaeria pertusa</name>
    <dbReference type="NCBI Taxonomy" id="390896"/>
    <lineage>
        <taxon>Eukaryota</taxon>
        <taxon>Fungi</taxon>
        <taxon>Dikarya</taxon>
        <taxon>Ascomycota</taxon>
        <taxon>Pezizomycotina</taxon>
        <taxon>Dothideomycetes</taxon>
        <taxon>Pleosporomycetidae</taxon>
        <taxon>Pleosporales</taxon>
        <taxon>Massarineae</taxon>
        <taxon>Trematosphaeriaceae</taxon>
        <taxon>Trematosphaeria</taxon>
    </lineage>
</organism>
<dbReference type="GeneID" id="54585093"/>
<evidence type="ECO:0000313" key="6">
    <source>
        <dbReference type="EMBL" id="KAF2240705.1"/>
    </source>
</evidence>
<dbReference type="InterPro" id="IPR003953">
    <property type="entry name" value="FAD-dep_OxRdtase_2_FAD-bd"/>
</dbReference>
<dbReference type="PANTHER" id="PTHR43400:SF7">
    <property type="entry name" value="FAD-DEPENDENT OXIDOREDUCTASE 2 FAD BINDING DOMAIN-CONTAINING PROTEIN"/>
    <property type="match status" value="1"/>
</dbReference>
<dbReference type="RefSeq" id="XP_033675709.1">
    <property type="nucleotide sequence ID" value="XM_033831763.1"/>
</dbReference>
<comment type="cofactor">
    <cofactor evidence="1">
        <name>FAD</name>
        <dbReference type="ChEBI" id="CHEBI:57692"/>
    </cofactor>
</comment>